<dbReference type="AlphaFoldDB" id="A0AAN6JTW8"/>
<feature type="region of interest" description="Disordered" evidence="1">
    <location>
        <begin position="1"/>
        <end position="28"/>
    </location>
</feature>
<keyword evidence="3" id="KW-1185">Reference proteome</keyword>
<dbReference type="Proteomes" id="UP001176517">
    <property type="component" value="Unassembled WGS sequence"/>
</dbReference>
<name>A0AAN6JTW8_9BASI</name>
<accession>A0AAN6JTW8</accession>
<gene>
    <name evidence="2" type="ORF">OC846_000481</name>
</gene>
<feature type="compositionally biased region" description="Polar residues" evidence="1">
    <location>
        <begin position="16"/>
        <end position="25"/>
    </location>
</feature>
<dbReference type="EMBL" id="JAPDMZ010000005">
    <property type="protein sequence ID" value="KAK0557493.1"/>
    <property type="molecule type" value="Genomic_DNA"/>
</dbReference>
<feature type="compositionally biased region" description="Basic and acidic residues" evidence="1">
    <location>
        <begin position="1"/>
        <end position="10"/>
    </location>
</feature>
<protein>
    <submittedName>
        <fullName evidence="2">Uncharacterized protein</fullName>
    </submittedName>
</protein>
<evidence type="ECO:0000313" key="2">
    <source>
        <dbReference type="EMBL" id="KAK0557493.1"/>
    </source>
</evidence>
<evidence type="ECO:0000256" key="1">
    <source>
        <dbReference type="SAM" id="MobiDB-lite"/>
    </source>
</evidence>
<sequence>MAPSKDKKPVLDSIPQRESTPSTYFNDPDAGAIRAKYEALDWPQRWQHIARLHERKAKIQAELHILREVPAHKDEVGTPLQMRNSVAYRESARLQHDGTNSRRWFGCYLKAVFELEPEFFRSDSDKKDFALSHFSPFEYEAYEARNKRTGADDNWESVRSYLCL</sequence>
<evidence type="ECO:0000313" key="3">
    <source>
        <dbReference type="Proteomes" id="UP001176517"/>
    </source>
</evidence>
<reference evidence="2" key="1">
    <citation type="journal article" date="2023" name="PhytoFront">
        <title>Draft Genome Resources of Seven Strains of Tilletia horrida, Causal Agent of Kernel Smut of Rice.</title>
        <authorList>
            <person name="Khanal S."/>
            <person name="Antony Babu S."/>
            <person name="Zhou X.G."/>
        </authorList>
    </citation>
    <scope>NUCLEOTIDE SEQUENCE</scope>
    <source>
        <strain evidence="2">TX6</strain>
    </source>
</reference>
<comment type="caution">
    <text evidence="2">The sequence shown here is derived from an EMBL/GenBank/DDBJ whole genome shotgun (WGS) entry which is preliminary data.</text>
</comment>
<proteinExistence type="predicted"/>
<organism evidence="2 3">
    <name type="scientific">Tilletia horrida</name>
    <dbReference type="NCBI Taxonomy" id="155126"/>
    <lineage>
        <taxon>Eukaryota</taxon>
        <taxon>Fungi</taxon>
        <taxon>Dikarya</taxon>
        <taxon>Basidiomycota</taxon>
        <taxon>Ustilaginomycotina</taxon>
        <taxon>Exobasidiomycetes</taxon>
        <taxon>Tilletiales</taxon>
        <taxon>Tilletiaceae</taxon>
        <taxon>Tilletia</taxon>
    </lineage>
</organism>